<comment type="caution">
    <text evidence="1">The sequence shown here is derived from an EMBL/GenBank/DDBJ whole genome shotgun (WGS) entry which is preliminary data.</text>
</comment>
<sequence>MMSTDSEDWLANNADPTRWSWPAANEWRHAGVNWQTFYSKWRNTPTTEDPTDVATLSTLSPGNPLFSDFVVRDEYKRMIEKVLFHAWCHPSNGVLVTGQPGVGKTQWLRYLLICLLFKKQSVLFTWDKSALLFHQGTVYSKNGTVQHGDLPYPDSNHLLLWTLIDTDGIVTQVPGYLYGLHCFPIHAASPNPDRFSVWVKKKTPAVFGFVEWDIDELFAGLVLQPDYESFLEKFQLYAGLAVASTLPAPLDKLDQHRHAHEILQKWEASCELQQATFLTDDQQTLALTVDKALKILLRAAAEEFGRAPRDVYEAIFNPVWITKTHQSALFDVRYDELFEVVRELQRSKTYPNSKSLTHLIVSIYPDQSSELDWKINFKSPNIARKALDRMEECEKDRDIEVYRRFKSSKEASAMAGWLFESIANKQLASGNLSDCVLFPMANSGTDDSPILSIDFSNDNLVSTTNLSLPIAKMNITAFSGRVKNPLVLMNRFYRPEASSNPLFDAFFAVKTVDDESETVYIDLWVFQHTISRSRRCSDLGYPLIRKIIRGLENPFQAGVNESKRKLSVCTSVHYVLVVPEDDDNDVWEWIMPAGYSTETHFQDHRGDFYCLRLPLMQREVATDRELGVLT</sequence>
<dbReference type="SUPFAM" id="SSF52540">
    <property type="entry name" value="P-loop containing nucleoside triphosphate hydrolases"/>
    <property type="match status" value="1"/>
</dbReference>
<reference evidence="1 2" key="1">
    <citation type="submission" date="2024-01" db="EMBL/GenBank/DDBJ databases">
        <title>A draft genome for the cacao thread blight pathogen Marasmiellus scandens.</title>
        <authorList>
            <person name="Baruah I.K."/>
            <person name="Leung J."/>
            <person name="Bukari Y."/>
            <person name="Amoako-Attah I."/>
            <person name="Meinhardt L.W."/>
            <person name="Bailey B.A."/>
            <person name="Cohen S.P."/>
        </authorList>
    </citation>
    <scope>NUCLEOTIDE SEQUENCE [LARGE SCALE GENOMIC DNA]</scope>
    <source>
        <strain evidence="1 2">GH-19</strain>
    </source>
</reference>
<name>A0ABR1J990_9AGAR</name>
<evidence type="ECO:0000313" key="2">
    <source>
        <dbReference type="Proteomes" id="UP001498398"/>
    </source>
</evidence>
<dbReference type="EMBL" id="JBANRG010000025">
    <property type="protein sequence ID" value="KAK7453965.1"/>
    <property type="molecule type" value="Genomic_DNA"/>
</dbReference>
<gene>
    <name evidence="1" type="ORF">VKT23_011477</name>
</gene>
<accession>A0ABR1J990</accession>
<dbReference type="InterPro" id="IPR027417">
    <property type="entry name" value="P-loop_NTPase"/>
</dbReference>
<organism evidence="1 2">
    <name type="scientific">Marasmiellus scandens</name>
    <dbReference type="NCBI Taxonomy" id="2682957"/>
    <lineage>
        <taxon>Eukaryota</taxon>
        <taxon>Fungi</taxon>
        <taxon>Dikarya</taxon>
        <taxon>Basidiomycota</taxon>
        <taxon>Agaricomycotina</taxon>
        <taxon>Agaricomycetes</taxon>
        <taxon>Agaricomycetidae</taxon>
        <taxon>Agaricales</taxon>
        <taxon>Marasmiineae</taxon>
        <taxon>Omphalotaceae</taxon>
        <taxon>Marasmiellus</taxon>
    </lineage>
</organism>
<dbReference type="Proteomes" id="UP001498398">
    <property type="component" value="Unassembled WGS sequence"/>
</dbReference>
<protein>
    <submittedName>
        <fullName evidence="1">Uncharacterized protein</fullName>
    </submittedName>
</protein>
<evidence type="ECO:0000313" key="1">
    <source>
        <dbReference type="EMBL" id="KAK7453965.1"/>
    </source>
</evidence>
<keyword evidence="2" id="KW-1185">Reference proteome</keyword>
<proteinExistence type="predicted"/>